<organism evidence="18 19">
    <name type="scientific">Acipenser ruthenus</name>
    <name type="common">Sterlet sturgeon</name>
    <dbReference type="NCBI Taxonomy" id="7906"/>
    <lineage>
        <taxon>Eukaryota</taxon>
        <taxon>Metazoa</taxon>
        <taxon>Chordata</taxon>
        <taxon>Craniata</taxon>
        <taxon>Vertebrata</taxon>
        <taxon>Euteleostomi</taxon>
        <taxon>Actinopterygii</taxon>
        <taxon>Chondrostei</taxon>
        <taxon>Acipenseriformes</taxon>
        <taxon>Acipenseridae</taxon>
        <taxon>Acipenser</taxon>
    </lineage>
</organism>
<name>A0A444V4H8_ACIRT</name>
<dbReference type="InterPro" id="IPR029064">
    <property type="entry name" value="Ribosomal_eL30-like_sf"/>
</dbReference>
<dbReference type="EMBL" id="SCEB01002485">
    <property type="protein sequence ID" value="RXM95308.1"/>
    <property type="molecule type" value="Genomic_DNA"/>
</dbReference>
<keyword evidence="11 16" id="KW-0472">Membrane</keyword>
<dbReference type="InterPro" id="IPR003597">
    <property type="entry name" value="Ig_C1-set"/>
</dbReference>
<dbReference type="Pfam" id="PF07654">
    <property type="entry name" value="C1-set"/>
    <property type="match status" value="1"/>
</dbReference>
<evidence type="ECO:0000256" key="14">
    <source>
        <dbReference type="ARBA" id="ARBA00038361"/>
    </source>
</evidence>
<evidence type="ECO:0000313" key="19">
    <source>
        <dbReference type="Proteomes" id="UP000289886"/>
    </source>
</evidence>
<dbReference type="SUPFAM" id="SSF55315">
    <property type="entry name" value="L30e-like"/>
    <property type="match status" value="1"/>
</dbReference>
<gene>
    <name evidence="18" type="ORF">EOD39_17021</name>
</gene>
<reference evidence="18 19" key="1">
    <citation type="submission" date="2019-01" db="EMBL/GenBank/DDBJ databases">
        <title>Draft Genome and Complete Hox-Cluster Characterization of the Sterlet Sturgeon (Acipenser ruthenus).</title>
        <authorList>
            <person name="Wei Q."/>
        </authorList>
    </citation>
    <scope>NUCLEOTIDE SEQUENCE [LARGE SCALE GENOMIC DNA]</scope>
    <source>
        <strain evidence="18">WHYD16114868_AA</strain>
        <tissue evidence="18">Blood</tissue>
    </source>
</reference>
<dbReference type="InterPro" id="IPR036179">
    <property type="entry name" value="Ig-like_dom_sf"/>
</dbReference>
<dbReference type="GO" id="GO:0005730">
    <property type="term" value="C:nucleolus"/>
    <property type="evidence" value="ECO:0007669"/>
    <property type="project" value="UniProtKB-SubCell"/>
</dbReference>
<evidence type="ECO:0000259" key="17">
    <source>
        <dbReference type="PROSITE" id="PS50835"/>
    </source>
</evidence>
<proteinExistence type="inferred from homology"/>
<evidence type="ECO:0000256" key="15">
    <source>
        <dbReference type="SAM" id="MobiDB-lite"/>
    </source>
</evidence>
<evidence type="ECO:0000256" key="2">
    <source>
        <dbReference type="ARBA" id="ARBA00004604"/>
    </source>
</evidence>
<keyword evidence="8" id="KW-0694">RNA-binding</keyword>
<dbReference type="Pfam" id="PF07686">
    <property type="entry name" value="V-set"/>
    <property type="match status" value="1"/>
</dbReference>
<dbReference type="InterPro" id="IPR002415">
    <property type="entry name" value="H/ACA_rnp_Nhp2-like"/>
</dbReference>
<dbReference type="GO" id="GO:0007155">
    <property type="term" value="P:cell adhesion"/>
    <property type="evidence" value="ECO:0007669"/>
    <property type="project" value="UniProtKB-KW"/>
</dbReference>
<dbReference type="InterPro" id="IPR007110">
    <property type="entry name" value="Ig-like_dom"/>
</dbReference>
<evidence type="ECO:0000256" key="1">
    <source>
        <dbReference type="ARBA" id="ARBA00004479"/>
    </source>
</evidence>
<dbReference type="PANTHER" id="PTHR12035:SF125">
    <property type="entry name" value="SIALIC ACID-BINDING IG-LIKE LECTIN 5"/>
    <property type="match status" value="1"/>
</dbReference>
<evidence type="ECO:0000256" key="4">
    <source>
        <dbReference type="ARBA" id="ARBA00022517"/>
    </source>
</evidence>
<accession>A0A444V4H8</accession>
<keyword evidence="13 18" id="KW-0687">Ribonucleoprotein</keyword>
<evidence type="ECO:0000256" key="5">
    <source>
        <dbReference type="ARBA" id="ARBA00022552"/>
    </source>
</evidence>
<dbReference type="Gene3D" id="2.60.40.10">
    <property type="entry name" value="Immunoglobulins"/>
    <property type="match status" value="4"/>
</dbReference>
<dbReference type="InterPro" id="IPR018492">
    <property type="entry name" value="Ribosomal_eL8/Nhp2"/>
</dbReference>
<dbReference type="InterPro" id="IPR051036">
    <property type="entry name" value="SIGLEC"/>
</dbReference>
<feature type="domain" description="Ig-like" evidence="17">
    <location>
        <begin position="298"/>
        <end position="392"/>
    </location>
</feature>
<evidence type="ECO:0000256" key="9">
    <source>
        <dbReference type="ARBA" id="ARBA00022889"/>
    </source>
</evidence>
<evidence type="ECO:0000256" key="8">
    <source>
        <dbReference type="ARBA" id="ARBA00022884"/>
    </source>
</evidence>
<dbReference type="Pfam" id="PF13927">
    <property type="entry name" value="Ig_3"/>
    <property type="match status" value="1"/>
</dbReference>
<dbReference type="GO" id="GO:0003723">
    <property type="term" value="F:RNA binding"/>
    <property type="evidence" value="ECO:0007669"/>
    <property type="project" value="UniProtKB-KW"/>
</dbReference>
<evidence type="ECO:0000256" key="11">
    <source>
        <dbReference type="ARBA" id="ARBA00023136"/>
    </source>
</evidence>
<evidence type="ECO:0000256" key="6">
    <source>
        <dbReference type="ARBA" id="ARBA00022692"/>
    </source>
</evidence>
<dbReference type="SMART" id="SM00408">
    <property type="entry name" value="IGc2"/>
    <property type="match status" value="1"/>
</dbReference>
<dbReference type="SMART" id="SM00409">
    <property type="entry name" value="IG"/>
    <property type="match status" value="2"/>
</dbReference>
<dbReference type="PROSITE" id="PS50835">
    <property type="entry name" value="IG_LIKE"/>
    <property type="match status" value="3"/>
</dbReference>
<feature type="domain" description="Ig-like" evidence="17">
    <location>
        <begin position="492"/>
        <end position="575"/>
    </location>
</feature>
<keyword evidence="12" id="KW-0539">Nucleus</keyword>
<keyword evidence="4" id="KW-0690">Ribosome biogenesis</keyword>
<keyword evidence="19" id="KW-1185">Reference proteome</keyword>
<dbReference type="AlphaFoldDB" id="A0A444V4H8"/>
<dbReference type="Proteomes" id="UP000289886">
    <property type="component" value="Unassembled WGS sequence"/>
</dbReference>
<evidence type="ECO:0000256" key="13">
    <source>
        <dbReference type="ARBA" id="ARBA00023274"/>
    </source>
</evidence>
<sequence>MTKAKKEKTTGEEEEETTGTERSYQQLITNLNPIAQPLASRKVTKKIYKCIKKASKLKQIRRGVKEVQKFINKGEKGIVVLAGDTLPIDVYCHIPVMCEERNLPYTYIPSKVDLGTSAGSKRPTCVIMIKPHEEYQEAYNECLEETFLLNTWTVFPLTSGILSFHSLTCASLHFTGPVHRIESSDWGITPPSLYVLKDHTAYLDCEFSFPKGHYLTKAYWYKDGYLFFCRPQYDCDDYRVVSDPRVSISEDISTSRNCTLTINNVKISDSGNYYFRFYTNTETRYGLLGTRLHVNARPENLTLSVPNVLEAGNQTTITCSVHNVYPSKSASMQFESDGIEGTSTQQTQKNEDGTCVKTVTFTFIPQHFHNRKNLSCSVAHPNLTHTLQANVTLDIKYGPRNVSVSVTPSGTIKEGDSVVLWCGADSNPGVSRYSWFKQPAESSSWVGVNGSAVAELRIPLASRTDSGHYRCIAENADGEASGATSLDVQYPPDVMRVSPCDNRSLCWVCEVEANPLANLTWLEDGAAGRRLMSGGELLHNGTRTSLRIQMVQQKEELICAAVNSHGQKQEVKTINKKGGTALNTILPAAVGTLAAFITVVALFCIVRRKGRETRQRDSSAEASPEVIYDVVQNLTEDQELAAKVSDEEEDLVYADLDLAPRGKRKPVSESELTEYSDLKTVAQLKAGDTAASQQ</sequence>
<dbReference type="GO" id="GO:0005886">
    <property type="term" value="C:plasma membrane"/>
    <property type="evidence" value="ECO:0007669"/>
    <property type="project" value="TreeGrafter"/>
</dbReference>
<dbReference type="InterPro" id="IPR013783">
    <property type="entry name" value="Ig-like_fold"/>
</dbReference>
<dbReference type="InterPro" id="IPR003598">
    <property type="entry name" value="Ig_sub2"/>
</dbReference>
<dbReference type="InterPro" id="IPR013106">
    <property type="entry name" value="Ig_V-set"/>
</dbReference>
<comment type="subcellular location">
    <subcellularLocation>
        <location evidence="1">Membrane</location>
        <topology evidence="1">Single-pass type I membrane protein</topology>
    </subcellularLocation>
    <subcellularLocation>
        <location evidence="2">Nucleus</location>
        <location evidence="2">Nucleolus</location>
    </subcellularLocation>
</comment>
<dbReference type="PRINTS" id="PR00883">
    <property type="entry name" value="NUCLEARHMG"/>
</dbReference>
<evidence type="ECO:0000256" key="10">
    <source>
        <dbReference type="ARBA" id="ARBA00022989"/>
    </source>
</evidence>
<evidence type="ECO:0000256" key="3">
    <source>
        <dbReference type="ARBA" id="ARBA00007337"/>
    </source>
</evidence>
<comment type="similarity">
    <text evidence="14">Belongs to the immunoglobulin superfamily. SIGLEC (sialic acid binding Ig-like lectin) family.</text>
</comment>
<evidence type="ECO:0000313" key="18">
    <source>
        <dbReference type="EMBL" id="RXM95308.1"/>
    </source>
</evidence>
<dbReference type="PANTHER" id="PTHR12035">
    <property type="entry name" value="SIALIC ACID BINDING IMMUNOGLOBULIN-LIKE LECTIN"/>
    <property type="match status" value="1"/>
</dbReference>
<dbReference type="GO" id="GO:0033691">
    <property type="term" value="F:sialic acid binding"/>
    <property type="evidence" value="ECO:0007669"/>
    <property type="project" value="TreeGrafter"/>
</dbReference>
<evidence type="ECO:0000256" key="7">
    <source>
        <dbReference type="ARBA" id="ARBA00022734"/>
    </source>
</evidence>
<feature type="region of interest" description="Disordered" evidence="15">
    <location>
        <begin position="1"/>
        <end position="23"/>
    </location>
</feature>
<dbReference type="GO" id="GO:0006364">
    <property type="term" value="P:rRNA processing"/>
    <property type="evidence" value="ECO:0007669"/>
    <property type="project" value="UniProtKB-KW"/>
</dbReference>
<dbReference type="PRINTS" id="PR00881">
    <property type="entry name" value="L7ARS6FAMILY"/>
</dbReference>
<dbReference type="GO" id="GO:1990904">
    <property type="term" value="C:ribonucleoprotein complex"/>
    <property type="evidence" value="ECO:0007669"/>
    <property type="project" value="UniProtKB-KW"/>
</dbReference>
<dbReference type="InterPro" id="IPR003599">
    <property type="entry name" value="Ig_sub"/>
</dbReference>
<keyword evidence="7" id="KW-0430">Lectin</keyword>
<feature type="transmembrane region" description="Helical" evidence="16">
    <location>
        <begin position="585"/>
        <end position="606"/>
    </location>
</feature>
<keyword evidence="9" id="KW-0130">Cell adhesion</keyword>
<keyword evidence="10 16" id="KW-1133">Transmembrane helix</keyword>
<dbReference type="FunFam" id="3.30.1330.30:FF:000016">
    <property type="entry name" value="H/ACA ribonucleoprotein complex subunit 2"/>
    <property type="match status" value="1"/>
</dbReference>
<comment type="caution">
    <text evidence="18">The sequence shown here is derived from an EMBL/GenBank/DDBJ whole genome shotgun (WGS) entry which is preliminary data.</text>
</comment>
<dbReference type="Pfam" id="PF01248">
    <property type="entry name" value="Ribosomal_L7Ae"/>
    <property type="match status" value="1"/>
</dbReference>
<keyword evidence="5" id="KW-0698">rRNA processing</keyword>
<evidence type="ECO:0000256" key="16">
    <source>
        <dbReference type="SAM" id="Phobius"/>
    </source>
</evidence>
<feature type="domain" description="Ig-like" evidence="17">
    <location>
        <begin position="399"/>
        <end position="489"/>
    </location>
</feature>
<dbReference type="Gene3D" id="3.30.1330.30">
    <property type="match status" value="1"/>
</dbReference>
<keyword evidence="6 16" id="KW-0812">Transmembrane</keyword>
<protein>
    <submittedName>
        <fullName evidence="18">H/ACA ribonucleoprotein complex subunit 2</fullName>
    </submittedName>
</protein>
<evidence type="ECO:0000256" key="12">
    <source>
        <dbReference type="ARBA" id="ARBA00023242"/>
    </source>
</evidence>
<dbReference type="InterPro" id="IPR004038">
    <property type="entry name" value="Ribosomal_eL8/eL30/eS12/Gad45"/>
</dbReference>
<comment type="similarity">
    <text evidence="3">Belongs to the eukaryotic ribosomal protein eL8 family.</text>
</comment>
<dbReference type="SUPFAM" id="SSF48726">
    <property type="entry name" value="Immunoglobulin"/>
    <property type="match status" value="4"/>
</dbReference>
<dbReference type="GO" id="GO:0030246">
    <property type="term" value="F:carbohydrate binding"/>
    <property type="evidence" value="ECO:0007669"/>
    <property type="project" value="UniProtKB-KW"/>
</dbReference>